<accession>A0ABQ9YJ32</accession>
<keyword evidence="2" id="KW-0472">Membrane</keyword>
<proteinExistence type="predicted"/>
<dbReference type="EMBL" id="JARBJD010000005">
    <property type="protein sequence ID" value="KAK2963774.1"/>
    <property type="molecule type" value="Genomic_DNA"/>
</dbReference>
<comment type="caution">
    <text evidence="3">The sequence shown here is derived from an EMBL/GenBank/DDBJ whole genome shotgun (WGS) entry which is preliminary data.</text>
</comment>
<feature type="compositionally biased region" description="Basic and acidic residues" evidence="1">
    <location>
        <begin position="14"/>
        <end position="32"/>
    </location>
</feature>
<evidence type="ECO:0000256" key="1">
    <source>
        <dbReference type="SAM" id="MobiDB-lite"/>
    </source>
</evidence>
<feature type="transmembrane region" description="Helical" evidence="2">
    <location>
        <begin position="192"/>
        <end position="210"/>
    </location>
</feature>
<reference evidence="3 4" key="1">
    <citation type="journal article" date="2022" name="bioRxiv">
        <title>Genomics of Preaxostyla Flagellates Illuminates Evolutionary Transitions and the Path Towards Mitochondrial Loss.</title>
        <authorList>
            <person name="Novak L.V.F."/>
            <person name="Treitli S.C."/>
            <person name="Pyrih J."/>
            <person name="Halakuc P."/>
            <person name="Pipaliya S.V."/>
            <person name="Vacek V."/>
            <person name="Brzon O."/>
            <person name="Soukal P."/>
            <person name="Eme L."/>
            <person name="Dacks J.B."/>
            <person name="Karnkowska A."/>
            <person name="Elias M."/>
            <person name="Hampl V."/>
        </authorList>
    </citation>
    <scope>NUCLEOTIDE SEQUENCE [LARGE SCALE GENOMIC DNA]</scope>
    <source>
        <strain evidence="3">NAU3</strain>
        <tissue evidence="3">Gut</tissue>
    </source>
</reference>
<feature type="compositionally biased region" description="Basic and acidic residues" evidence="1">
    <location>
        <begin position="320"/>
        <end position="336"/>
    </location>
</feature>
<keyword evidence="4" id="KW-1185">Reference proteome</keyword>
<evidence type="ECO:0000256" key="2">
    <source>
        <dbReference type="SAM" id="Phobius"/>
    </source>
</evidence>
<feature type="compositionally biased region" description="Basic and acidic residues" evidence="1">
    <location>
        <begin position="40"/>
        <end position="57"/>
    </location>
</feature>
<name>A0ABQ9YJ32_9EUKA</name>
<feature type="region of interest" description="Disordered" evidence="1">
    <location>
        <begin position="300"/>
        <end position="349"/>
    </location>
</feature>
<keyword evidence="2" id="KW-0812">Transmembrane</keyword>
<evidence type="ECO:0000313" key="4">
    <source>
        <dbReference type="Proteomes" id="UP001281761"/>
    </source>
</evidence>
<evidence type="ECO:0000313" key="3">
    <source>
        <dbReference type="EMBL" id="KAK2963774.1"/>
    </source>
</evidence>
<organism evidence="3 4">
    <name type="scientific">Blattamonas nauphoetae</name>
    <dbReference type="NCBI Taxonomy" id="2049346"/>
    <lineage>
        <taxon>Eukaryota</taxon>
        <taxon>Metamonada</taxon>
        <taxon>Preaxostyla</taxon>
        <taxon>Oxymonadida</taxon>
        <taxon>Blattamonas</taxon>
    </lineage>
</organism>
<sequence>MSTTEEPITEGQQPEEKRERRQRGERGEGGERRGRRNRVKVSDVERGRRDAQTKRSQEQFKNMIGSFSTLGADEEVMKQAASVESARKMMKAGRAAARKINEIGTKATDFLKDTSDKLEEKFKDKPHPIALTPMISIGSATAATSVASFKNQMWNKIVGFIEALFLIGSTFSDGLHTNYRDKFSKQNDYQEWAFALVVIIGSVLSALGTFCNDIVSNINDIFINVSQVICGRDVSKVVDHVFDIFTDLVKLWLMSKLINVKLILFAVIFVTVLSFFLKMDDLPEDEIPVFDGDDPLEELKKRQAAEGGAQPAKTDAAPTEVKKEETPTEEAPKVEETPADPPAEDLKTE</sequence>
<feature type="transmembrane region" description="Helical" evidence="2">
    <location>
        <begin position="258"/>
        <end position="277"/>
    </location>
</feature>
<protein>
    <submittedName>
        <fullName evidence="3">Uncharacterized protein</fullName>
    </submittedName>
</protein>
<dbReference type="Proteomes" id="UP001281761">
    <property type="component" value="Unassembled WGS sequence"/>
</dbReference>
<keyword evidence="2" id="KW-1133">Transmembrane helix</keyword>
<feature type="region of interest" description="Disordered" evidence="1">
    <location>
        <begin position="1"/>
        <end position="57"/>
    </location>
</feature>
<feature type="transmembrane region" description="Helical" evidence="2">
    <location>
        <begin position="153"/>
        <end position="171"/>
    </location>
</feature>
<gene>
    <name evidence="3" type="ORF">BLNAU_1341</name>
</gene>